<keyword evidence="1" id="KW-0732">Signal</keyword>
<evidence type="ECO:0008006" key="4">
    <source>
        <dbReference type="Google" id="ProtNLM"/>
    </source>
</evidence>
<name>A0A9P1IG19_9PELO</name>
<dbReference type="EMBL" id="CANHGI010000002">
    <property type="protein sequence ID" value="CAI5443451.1"/>
    <property type="molecule type" value="Genomic_DNA"/>
</dbReference>
<sequence length="147" mass="17341">MRTLILFLVFCQLVFSDPPNPRREALNFLTALHKLYSLHDSSILHAEFEAVWKNGTTASREKTVHYINNLNAHQIEHHQNLTKKFSQATIEDTDSMWKHQHHVARFGKDQSLEIERNKHQVLQTKIVAKPDATIEGGYKFYRFFIYY</sequence>
<evidence type="ECO:0000313" key="2">
    <source>
        <dbReference type="EMBL" id="CAI5443451.1"/>
    </source>
</evidence>
<feature type="signal peptide" evidence="1">
    <location>
        <begin position="1"/>
        <end position="16"/>
    </location>
</feature>
<reference evidence="2" key="1">
    <citation type="submission" date="2022-11" db="EMBL/GenBank/DDBJ databases">
        <authorList>
            <person name="Kikuchi T."/>
        </authorList>
    </citation>
    <scope>NUCLEOTIDE SEQUENCE</scope>
    <source>
        <strain evidence="2">PS1010</strain>
    </source>
</reference>
<proteinExistence type="predicted"/>
<comment type="caution">
    <text evidence="2">The sequence shown here is derived from an EMBL/GenBank/DDBJ whole genome shotgun (WGS) entry which is preliminary data.</text>
</comment>
<dbReference type="AlphaFoldDB" id="A0A9P1IG19"/>
<evidence type="ECO:0000313" key="3">
    <source>
        <dbReference type="Proteomes" id="UP001152747"/>
    </source>
</evidence>
<accession>A0A9P1IG19</accession>
<organism evidence="2 3">
    <name type="scientific">Caenorhabditis angaria</name>
    <dbReference type="NCBI Taxonomy" id="860376"/>
    <lineage>
        <taxon>Eukaryota</taxon>
        <taxon>Metazoa</taxon>
        <taxon>Ecdysozoa</taxon>
        <taxon>Nematoda</taxon>
        <taxon>Chromadorea</taxon>
        <taxon>Rhabditida</taxon>
        <taxon>Rhabditina</taxon>
        <taxon>Rhabditomorpha</taxon>
        <taxon>Rhabditoidea</taxon>
        <taxon>Rhabditidae</taxon>
        <taxon>Peloderinae</taxon>
        <taxon>Caenorhabditis</taxon>
    </lineage>
</organism>
<gene>
    <name evidence="2" type="ORF">CAMP_LOCUS6088</name>
</gene>
<keyword evidence="3" id="KW-1185">Reference proteome</keyword>
<protein>
    <recommendedName>
        <fullName evidence="4">Cathepsin propeptide inhibitor domain-containing protein</fullName>
    </recommendedName>
</protein>
<dbReference type="Proteomes" id="UP001152747">
    <property type="component" value="Unassembled WGS sequence"/>
</dbReference>
<evidence type="ECO:0000256" key="1">
    <source>
        <dbReference type="SAM" id="SignalP"/>
    </source>
</evidence>
<feature type="chain" id="PRO_5040397147" description="Cathepsin propeptide inhibitor domain-containing protein" evidence="1">
    <location>
        <begin position="17"/>
        <end position="147"/>
    </location>
</feature>